<keyword evidence="2" id="KW-1185">Reference proteome</keyword>
<reference evidence="1 2" key="1">
    <citation type="journal article" date="2018" name="Sci. Rep.">
        <title>Genomic signatures of local adaptation to the degree of environmental predictability in rotifers.</title>
        <authorList>
            <person name="Franch-Gras L."/>
            <person name="Hahn C."/>
            <person name="Garcia-Roger E.M."/>
            <person name="Carmona M.J."/>
            <person name="Serra M."/>
            <person name="Gomez A."/>
        </authorList>
    </citation>
    <scope>NUCLEOTIDE SEQUENCE [LARGE SCALE GENOMIC DNA]</scope>
    <source>
        <strain evidence="1">HYR1</strain>
    </source>
</reference>
<comment type="caution">
    <text evidence="1">The sequence shown here is derived from an EMBL/GenBank/DDBJ whole genome shotgun (WGS) entry which is preliminary data.</text>
</comment>
<accession>A0A3M7RBL1</accession>
<dbReference type="EMBL" id="REGN01003751">
    <property type="protein sequence ID" value="RNA20992.1"/>
    <property type="molecule type" value="Genomic_DNA"/>
</dbReference>
<organism evidence="1 2">
    <name type="scientific">Brachionus plicatilis</name>
    <name type="common">Marine rotifer</name>
    <name type="synonym">Brachionus muelleri</name>
    <dbReference type="NCBI Taxonomy" id="10195"/>
    <lineage>
        <taxon>Eukaryota</taxon>
        <taxon>Metazoa</taxon>
        <taxon>Spiralia</taxon>
        <taxon>Gnathifera</taxon>
        <taxon>Rotifera</taxon>
        <taxon>Eurotatoria</taxon>
        <taxon>Monogononta</taxon>
        <taxon>Pseudotrocha</taxon>
        <taxon>Ploima</taxon>
        <taxon>Brachionidae</taxon>
        <taxon>Brachionus</taxon>
    </lineage>
</organism>
<dbReference type="Proteomes" id="UP000276133">
    <property type="component" value="Unassembled WGS sequence"/>
</dbReference>
<proteinExistence type="predicted"/>
<evidence type="ECO:0000313" key="1">
    <source>
        <dbReference type="EMBL" id="RNA20992.1"/>
    </source>
</evidence>
<name>A0A3M7RBL1_BRAPC</name>
<sequence>MQPALLPFTHTRSFILKFSGFSLDSSGFKLAVEMDLAKLLAMLVQLVELRLCLVAGFGMPTESLTLPLNLDSSRDSTLAIHFQCERSIHRFLPNFYEKNLHILAKICHEFQKFT</sequence>
<protein>
    <submittedName>
        <fullName evidence="1">Uncharacterized protein</fullName>
    </submittedName>
</protein>
<dbReference type="AlphaFoldDB" id="A0A3M7RBL1"/>
<evidence type="ECO:0000313" key="2">
    <source>
        <dbReference type="Proteomes" id="UP000276133"/>
    </source>
</evidence>
<gene>
    <name evidence="1" type="ORF">BpHYR1_012964</name>
</gene>